<gene>
    <name evidence="3" type="ORF">C8E97_5661</name>
</gene>
<feature type="compositionally biased region" description="Polar residues" evidence="1">
    <location>
        <begin position="92"/>
        <end position="102"/>
    </location>
</feature>
<reference evidence="3 4" key="1">
    <citation type="submission" date="2018-10" db="EMBL/GenBank/DDBJ databases">
        <title>Sequencing the genomes of 1000 actinobacteria strains.</title>
        <authorList>
            <person name="Klenk H.-P."/>
        </authorList>
    </citation>
    <scope>NUCLEOTIDE SEQUENCE [LARGE SCALE GENOMIC DNA]</scope>
    <source>
        <strain evidence="3 4">DSM 43800</strain>
    </source>
</reference>
<feature type="region of interest" description="Disordered" evidence="1">
    <location>
        <begin position="92"/>
        <end position="122"/>
    </location>
</feature>
<evidence type="ECO:0000313" key="3">
    <source>
        <dbReference type="EMBL" id="RKT56947.1"/>
    </source>
</evidence>
<evidence type="ECO:0000256" key="1">
    <source>
        <dbReference type="SAM" id="MobiDB-lite"/>
    </source>
</evidence>
<comment type="caution">
    <text evidence="3">The sequence shown here is derived from an EMBL/GenBank/DDBJ whole genome shotgun (WGS) entry which is preliminary data.</text>
</comment>
<protein>
    <submittedName>
        <fullName evidence="3">Uncharacterized protein</fullName>
    </submittedName>
</protein>
<name>A0A495W769_9PSEU</name>
<dbReference type="RefSeq" id="WP_147455259.1">
    <property type="nucleotide sequence ID" value="NZ_RBXO01000001.1"/>
</dbReference>
<dbReference type="AlphaFoldDB" id="A0A495W769"/>
<feature type="compositionally biased region" description="Basic and acidic residues" evidence="1">
    <location>
        <begin position="112"/>
        <end position="122"/>
    </location>
</feature>
<dbReference type="Proteomes" id="UP000282084">
    <property type="component" value="Unassembled WGS sequence"/>
</dbReference>
<evidence type="ECO:0000313" key="4">
    <source>
        <dbReference type="Proteomes" id="UP000282084"/>
    </source>
</evidence>
<keyword evidence="2" id="KW-0472">Membrane</keyword>
<feature type="transmembrane region" description="Helical" evidence="2">
    <location>
        <begin position="32"/>
        <end position="51"/>
    </location>
</feature>
<evidence type="ECO:0000256" key="2">
    <source>
        <dbReference type="SAM" id="Phobius"/>
    </source>
</evidence>
<keyword evidence="2" id="KW-0812">Transmembrane</keyword>
<organism evidence="3 4">
    <name type="scientific">Saccharothrix australiensis</name>
    <dbReference type="NCBI Taxonomy" id="2072"/>
    <lineage>
        <taxon>Bacteria</taxon>
        <taxon>Bacillati</taxon>
        <taxon>Actinomycetota</taxon>
        <taxon>Actinomycetes</taxon>
        <taxon>Pseudonocardiales</taxon>
        <taxon>Pseudonocardiaceae</taxon>
        <taxon>Saccharothrix</taxon>
    </lineage>
</organism>
<proteinExistence type="predicted"/>
<keyword evidence="4" id="KW-1185">Reference proteome</keyword>
<dbReference type="OrthoDB" id="3695065at2"/>
<accession>A0A495W769</accession>
<keyword evidence="2" id="KW-1133">Transmembrane helix</keyword>
<sequence length="122" mass="12604">MARWVWPTAAGVVASATGVVVNLATDHGDNPWTWGGVVLLTAAGVGVGLAARRSERQRQHPPDRPADVRNIVSGTVHGGVVQAGSLGSVTIDSGSTVNQNATARDGGTVHQAGRDVRHERGR</sequence>
<dbReference type="EMBL" id="RBXO01000001">
    <property type="protein sequence ID" value="RKT56947.1"/>
    <property type="molecule type" value="Genomic_DNA"/>
</dbReference>